<comment type="caution">
    <text evidence="1">The sequence shown here is derived from an EMBL/GenBank/DDBJ whole genome shotgun (WGS) entry which is preliminary data.</text>
</comment>
<reference evidence="1" key="1">
    <citation type="journal article" date="2021" name="Proc. Natl. Acad. Sci. U.S.A.">
        <title>Three genomes in the algal genus Volvox reveal the fate of a haploid sex-determining region after a transition to homothallism.</title>
        <authorList>
            <person name="Yamamoto K."/>
            <person name="Hamaji T."/>
            <person name="Kawai-Toyooka H."/>
            <person name="Matsuzaki R."/>
            <person name="Takahashi F."/>
            <person name="Nishimura Y."/>
            <person name="Kawachi M."/>
            <person name="Noguchi H."/>
            <person name="Minakuchi Y."/>
            <person name="Umen J.G."/>
            <person name="Toyoda A."/>
            <person name="Nozaki H."/>
        </authorList>
    </citation>
    <scope>NUCLEOTIDE SEQUENCE</scope>
    <source>
        <strain evidence="2">NIES-3785</strain>
        <strain evidence="1">NIES-3786</strain>
    </source>
</reference>
<organism evidence="1 3">
    <name type="scientific">Volvox reticuliferus</name>
    <dbReference type="NCBI Taxonomy" id="1737510"/>
    <lineage>
        <taxon>Eukaryota</taxon>
        <taxon>Viridiplantae</taxon>
        <taxon>Chlorophyta</taxon>
        <taxon>core chlorophytes</taxon>
        <taxon>Chlorophyceae</taxon>
        <taxon>CS clade</taxon>
        <taxon>Chlamydomonadales</taxon>
        <taxon>Volvocaceae</taxon>
        <taxon>Volvox</taxon>
    </lineage>
</organism>
<evidence type="ECO:0000313" key="3">
    <source>
        <dbReference type="Proteomes" id="UP000747110"/>
    </source>
</evidence>
<evidence type="ECO:0000313" key="1">
    <source>
        <dbReference type="EMBL" id="GIL85249.1"/>
    </source>
</evidence>
<keyword evidence="3" id="KW-1185">Reference proteome</keyword>
<accession>A0A8J4CME9</accession>
<dbReference type="Proteomes" id="UP000722791">
    <property type="component" value="Unassembled WGS sequence"/>
</dbReference>
<gene>
    <name evidence="1" type="ORF">Vretifemale_13857</name>
    <name evidence="2" type="ORF">Vretimale_10774</name>
</gene>
<evidence type="ECO:0000313" key="2">
    <source>
        <dbReference type="EMBL" id="GIM06457.1"/>
    </source>
</evidence>
<sequence length="280" mass="29728">MRRVQSSIYGCYAGTGPTVVLQTASPTAESTRFGRRRSSLVFTPCPPETPTRSNSLLKLQRAASSFCSVTGWDFLPVGENDVAHNLADSLKVLQHCFSSPCRSTHDAASLGKDEVTKADGFEDVSCFVSCSSPASFYVESAIASPRAPPKSCKSCVTLHYVPENTTGNGCGEDACGTLQVGFGEWLGGALADRTEPHPPPSPYRSCVGGADALFSGLAQEQEGPNAVVAARAGFGLQSLDIEASGTRAGEVQTRRWGLPRTRRVVRDMDLMPSAGRECTE</sequence>
<dbReference type="EMBL" id="BNCP01000032">
    <property type="protein sequence ID" value="GIL85249.1"/>
    <property type="molecule type" value="Genomic_DNA"/>
</dbReference>
<dbReference type="AlphaFoldDB" id="A0A8J4CME9"/>
<name>A0A8J4CME9_9CHLO</name>
<dbReference type="EMBL" id="BNCQ01000021">
    <property type="protein sequence ID" value="GIM06457.1"/>
    <property type="molecule type" value="Genomic_DNA"/>
</dbReference>
<dbReference type="Proteomes" id="UP000747110">
    <property type="component" value="Unassembled WGS sequence"/>
</dbReference>
<protein>
    <submittedName>
        <fullName evidence="1">Uncharacterized protein</fullName>
    </submittedName>
</protein>
<dbReference type="OrthoDB" id="10605019at2759"/>
<proteinExistence type="predicted"/>